<evidence type="ECO:0000313" key="10">
    <source>
        <dbReference type="WBParaSite" id="maker-uti_cns_0006948-snap-gene-0.2-mRNA-1"/>
    </source>
</evidence>
<evidence type="ECO:0000256" key="4">
    <source>
        <dbReference type="ARBA" id="ARBA00022824"/>
    </source>
</evidence>
<keyword evidence="3 8" id="KW-0812">Transmembrane</keyword>
<sequence length="1300" mass="139489">RFLAPDGPVQEGPAGGVPLHAVGEFVDLDQPAEDGEVGRCCRDGRPTWTAWSGLCPGRWGWPGLFNRICGGAAILRMRRFSGVDIGTVAEQPIRGVELLELHGVHQQAAAHAVALVQAGRSFQSLQVASFAGAECQRHAQRQARLLRPQQAHPPAFEVLPAPLESFRPFHGRRHWRQSPQRRQSQVQGVADFGAFRCRVEFQQKLMDSMASRAGPRAAGSDGSDFVHREVIELRHRISSVLKPRVRVLSFIHSLLLLAAGARVFARPASLPSVTPADLAWLASGLAPMAALLALPRNRTWPLRCAIACHLACGLAPIVWTVWRHAADLHDFVSTRRDEYRLPLGDLPYTPVLYLFLSVCLQSGAHSDPQSSSVRALALGIQLRALPLAPVRSRGRRRIFACATLRRRRLLLPLPMVGFVLIDDCGSRRCRAGGRRRSGGGRGGAAAAAVDENSLDLAGGSARRSDSRWIRTGGRDRPRTRAGRRAAGATHFPNGSPPLAPFTGSSDFGISRVFGVSWGGRSSLLGAGSRSARGRSRSRVTRSPTSSVRRRQSPGQRSYSSSRAAADAAEEVAADVAIEAASRLIWLATPAHELKTVLEPTGYSKNSFSSSWSSRVIPVQHAGVEGAPALYDAEPAVAAVSEAEGAPASAAAASSRRASRRASSRRRSRSYSLGLATALPLHVVFERLKPAGDGAELVLAQALVGLEFDRRLVQRFLTFGQLLGESLRPGLVAAKKYFKLALQLGSLPSLQVHVVPVGVERVVKRLDSLLLAGQVGPGVAALLRQVEHLGQAFVPHLAVGLCGQAAVLHALRNRPLLRLKQLGCLGQLRLVELLSQGRGRVFRADIVSGGGGGCRRSTEVLHSLGTGRPRLTGSLRLAQASASARRRSSSRRRSASAWEGMGRDQRLGTSKSTPLPVASASASSSGSINSKSFFGLGRLASWSLRLANWSAASAAAAVPPAPPTEVAGVRSSVRGVSPMPAVRPVLALSSARSRACAPSFAACKLRTGQHQFASLYSRLREGAGALSQQAWQILSFAFLCPLFVLLPRLLLLLAERFSLNVGQFFKIARFRRHGVFAADVVETDRRLLLERRLLVVVDWEFLLGDAVHSREYAGRAQLAPLLQRGETARFLQLLLAGLALGFLALPGLGQHLQLVLVHIDGVRLGGLVLRTGIDLAGSQPPRVVIAAFVPHLGLVDEELVALQALGGCAANYRRNGAPLGGHQLGHVDEFLVLLAGPFGLFNTGIQPFVPAGFALLSGFAVQQRGNSGPLVFAVFHYGRLENLILRQGVKNRDDLHQSGRL</sequence>
<comment type="similarity">
    <text evidence="2">Belongs to the jagunal family.</text>
</comment>
<keyword evidence="9" id="KW-1185">Reference proteome</keyword>
<keyword evidence="6 8" id="KW-0472">Membrane</keyword>
<protein>
    <submittedName>
        <fullName evidence="10">Guanylate cyclase domain-containing protein</fullName>
    </submittedName>
</protein>
<dbReference type="GO" id="GO:0016192">
    <property type="term" value="P:vesicle-mediated transport"/>
    <property type="evidence" value="ECO:0007669"/>
    <property type="project" value="TreeGrafter"/>
</dbReference>
<feature type="region of interest" description="Disordered" evidence="7">
    <location>
        <begin position="457"/>
        <end position="499"/>
    </location>
</feature>
<dbReference type="WBParaSite" id="maker-uti_cns_0006948-snap-gene-0.2-mRNA-1">
    <property type="protein sequence ID" value="maker-uti_cns_0006948-snap-gene-0.2-mRNA-1"/>
    <property type="gene ID" value="maker-uti_cns_0006948-snap-gene-0.2"/>
</dbReference>
<evidence type="ECO:0000256" key="2">
    <source>
        <dbReference type="ARBA" id="ARBA00008462"/>
    </source>
</evidence>
<feature type="compositionally biased region" description="Low complexity" evidence="7">
    <location>
        <begin position="917"/>
        <end position="926"/>
    </location>
</feature>
<feature type="compositionally biased region" description="Basic residues" evidence="7">
    <location>
        <begin position="883"/>
        <end position="893"/>
    </location>
</feature>
<dbReference type="GO" id="GO:0007029">
    <property type="term" value="P:endoplasmic reticulum organization"/>
    <property type="evidence" value="ECO:0007669"/>
    <property type="project" value="InterPro"/>
</dbReference>
<proteinExistence type="inferred from homology"/>
<evidence type="ECO:0000256" key="8">
    <source>
        <dbReference type="SAM" id="Phobius"/>
    </source>
</evidence>
<evidence type="ECO:0000256" key="5">
    <source>
        <dbReference type="ARBA" id="ARBA00022989"/>
    </source>
</evidence>
<evidence type="ECO:0000256" key="7">
    <source>
        <dbReference type="SAM" id="MobiDB-lite"/>
    </source>
</evidence>
<feature type="region of interest" description="Disordered" evidence="7">
    <location>
        <begin position="877"/>
        <end position="926"/>
    </location>
</feature>
<evidence type="ECO:0000256" key="3">
    <source>
        <dbReference type="ARBA" id="ARBA00022692"/>
    </source>
</evidence>
<dbReference type="Proteomes" id="UP000095280">
    <property type="component" value="Unplaced"/>
</dbReference>
<reference evidence="10" key="1">
    <citation type="submission" date="2016-11" db="UniProtKB">
        <authorList>
            <consortium name="WormBaseParasite"/>
        </authorList>
    </citation>
    <scope>IDENTIFICATION</scope>
</reference>
<dbReference type="Pfam" id="PF07086">
    <property type="entry name" value="Jagunal"/>
    <property type="match status" value="1"/>
</dbReference>
<feature type="compositionally biased region" description="Basic and acidic residues" evidence="7">
    <location>
        <begin position="462"/>
        <end position="478"/>
    </location>
</feature>
<evidence type="ECO:0000256" key="1">
    <source>
        <dbReference type="ARBA" id="ARBA00004477"/>
    </source>
</evidence>
<feature type="transmembrane region" description="Helical" evidence="8">
    <location>
        <begin position="1129"/>
        <end position="1148"/>
    </location>
</feature>
<dbReference type="PANTHER" id="PTHR20955:SF1">
    <property type="entry name" value="PROTEIN JAGUNAL HOMOLOG 1"/>
    <property type="match status" value="1"/>
</dbReference>
<dbReference type="InterPro" id="IPR009787">
    <property type="entry name" value="Jagunal"/>
</dbReference>
<dbReference type="GO" id="GO:0005789">
    <property type="term" value="C:endoplasmic reticulum membrane"/>
    <property type="evidence" value="ECO:0007669"/>
    <property type="project" value="UniProtKB-SubCell"/>
</dbReference>
<keyword evidence="4" id="KW-0256">Endoplasmic reticulum</keyword>
<name>A0A1I8HLX8_9PLAT</name>
<evidence type="ECO:0000313" key="9">
    <source>
        <dbReference type="Proteomes" id="UP000095280"/>
    </source>
</evidence>
<comment type="subcellular location">
    <subcellularLocation>
        <location evidence="1">Endoplasmic reticulum membrane</location>
        <topology evidence="1">Multi-pass membrane protein</topology>
    </subcellularLocation>
</comment>
<organism evidence="9 10">
    <name type="scientific">Macrostomum lignano</name>
    <dbReference type="NCBI Taxonomy" id="282301"/>
    <lineage>
        <taxon>Eukaryota</taxon>
        <taxon>Metazoa</taxon>
        <taxon>Spiralia</taxon>
        <taxon>Lophotrochozoa</taxon>
        <taxon>Platyhelminthes</taxon>
        <taxon>Rhabditophora</taxon>
        <taxon>Macrostomorpha</taxon>
        <taxon>Macrostomida</taxon>
        <taxon>Macrostomidae</taxon>
        <taxon>Macrostomum</taxon>
    </lineage>
</organism>
<feature type="region of interest" description="Disordered" evidence="7">
    <location>
        <begin position="524"/>
        <end position="563"/>
    </location>
</feature>
<evidence type="ECO:0000256" key="6">
    <source>
        <dbReference type="ARBA" id="ARBA00023136"/>
    </source>
</evidence>
<dbReference type="PANTHER" id="PTHR20955">
    <property type="entry name" value="PROTEIN JAGUNAL HOMOLOG 1"/>
    <property type="match status" value="1"/>
</dbReference>
<keyword evidence="5 8" id="KW-1133">Transmembrane helix</keyword>
<feature type="transmembrane region" description="Helical" evidence="8">
    <location>
        <begin position="1029"/>
        <end position="1050"/>
    </location>
</feature>
<accession>A0A1I8HLX8</accession>